<evidence type="ECO:0000256" key="8">
    <source>
        <dbReference type="PIRSR" id="PIRSR601310-3"/>
    </source>
</evidence>
<evidence type="ECO:0000313" key="11">
    <source>
        <dbReference type="EMBL" id="CAB3359843.1"/>
    </source>
</evidence>
<dbReference type="AlphaFoldDB" id="A0A8S1BLK9"/>
<proteinExistence type="inferred from homology"/>
<feature type="domain" description="HIT" evidence="10">
    <location>
        <begin position="42"/>
        <end position="153"/>
    </location>
</feature>
<dbReference type="GO" id="GO:0016787">
    <property type="term" value="F:hydrolase activity"/>
    <property type="evidence" value="ECO:0007669"/>
    <property type="project" value="UniProtKB-KW"/>
</dbReference>
<evidence type="ECO:0000256" key="6">
    <source>
        <dbReference type="ARBA" id="ARBA00042361"/>
    </source>
</evidence>
<dbReference type="PRINTS" id="PR00332">
    <property type="entry name" value="HISTRIAD"/>
</dbReference>
<keyword evidence="12" id="KW-1185">Reference proteome</keyword>
<evidence type="ECO:0000256" key="2">
    <source>
        <dbReference type="ARBA" id="ARBA00022801"/>
    </source>
</evidence>
<comment type="caution">
    <text evidence="11">The sequence shown here is derived from an EMBL/GenBank/DDBJ whole genome shotgun (WGS) entry which is preliminary data.</text>
</comment>
<feature type="active site" description="Tele-AMP-histidine intermediate" evidence="7">
    <location>
        <position position="135"/>
    </location>
</feature>
<evidence type="ECO:0000259" key="10">
    <source>
        <dbReference type="PROSITE" id="PS51084"/>
    </source>
</evidence>
<dbReference type="SUPFAM" id="SSF54197">
    <property type="entry name" value="HIT-like"/>
    <property type="match status" value="1"/>
</dbReference>
<evidence type="ECO:0000256" key="9">
    <source>
        <dbReference type="PROSITE-ProRule" id="PRU00464"/>
    </source>
</evidence>
<dbReference type="InterPro" id="IPR001310">
    <property type="entry name" value="Histidine_triad_HIT"/>
</dbReference>
<dbReference type="EMBL" id="CADEPI010000002">
    <property type="protein sequence ID" value="CAB3359843.1"/>
    <property type="molecule type" value="Genomic_DNA"/>
</dbReference>
<comment type="catalytic activity">
    <reaction evidence="3">
        <text>adenosine 5'-phosphoramidate + H2O = NH4(+) + AMP</text>
        <dbReference type="Rhea" id="RHEA:67916"/>
        <dbReference type="ChEBI" id="CHEBI:15377"/>
        <dbReference type="ChEBI" id="CHEBI:28938"/>
        <dbReference type="ChEBI" id="CHEBI:57890"/>
        <dbReference type="ChEBI" id="CHEBI:456215"/>
    </reaction>
</comment>
<dbReference type="PANTHER" id="PTHR12486">
    <property type="entry name" value="APRATAXIN-RELATED"/>
    <property type="match status" value="1"/>
</dbReference>
<evidence type="ECO:0000256" key="7">
    <source>
        <dbReference type="PIRSR" id="PIRSR601310-1"/>
    </source>
</evidence>
<dbReference type="PANTHER" id="PTHR12486:SF5">
    <property type="entry name" value="ADENOSINE 5'-MONOPHOSPHORAMIDASE HINT3"/>
    <property type="match status" value="1"/>
</dbReference>
<dbReference type="GO" id="GO:0000166">
    <property type="term" value="F:nucleotide binding"/>
    <property type="evidence" value="ECO:0007669"/>
    <property type="project" value="UniProtKB-KW"/>
</dbReference>
<reference evidence="11 12" key="1">
    <citation type="submission" date="2020-04" db="EMBL/GenBank/DDBJ databases">
        <authorList>
            <person name="Alioto T."/>
            <person name="Alioto T."/>
            <person name="Gomez Garrido J."/>
        </authorList>
    </citation>
    <scope>NUCLEOTIDE SEQUENCE [LARGE SCALE GENOMIC DNA]</scope>
</reference>
<evidence type="ECO:0000256" key="1">
    <source>
        <dbReference type="ARBA" id="ARBA00022741"/>
    </source>
</evidence>
<dbReference type="PROSITE" id="PS51084">
    <property type="entry name" value="HIT_2"/>
    <property type="match status" value="1"/>
</dbReference>
<dbReference type="InterPro" id="IPR011146">
    <property type="entry name" value="HIT-like"/>
</dbReference>
<evidence type="ECO:0000256" key="5">
    <source>
        <dbReference type="ARBA" id="ARBA00039802"/>
    </source>
</evidence>
<dbReference type="Pfam" id="PF11969">
    <property type="entry name" value="DcpS_C"/>
    <property type="match status" value="1"/>
</dbReference>
<organism evidence="11 12">
    <name type="scientific">Cloeon dipterum</name>
    <dbReference type="NCBI Taxonomy" id="197152"/>
    <lineage>
        <taxon>Eukaryota</taxon>
        <taxon>Metazoa</taxon>
        <taxon>Ecdysozoa</taxon>
        <taxon>Arthropoda</taxon>
        <taxon>Hexapoda</taxon>
        <taxon>Insecta</taxon>
        <taxon>Pterygota</taxon>
        <taxon>Palaeoptera</taxon>
        <taxon>Ephemeroptera</taxon>
        <taxon>Pisciforma</taxon>
        <taxon>Baetidae</taxon>
        <taxon>Cloeon</taxon>
    </lineage>
</organism>
<gene>
    <name evidence="11" type="ORF">CLODIP_2_CD07817</name>
</gene>
<comment type="similarity">
    <text evidence="4">Belongs to the HINT family.</text>
</comment>
<accession>A0A8S1BLK9</accession>
<evidence type="ECO:0000313" key="12">
    <source>
        <dbReference type="Proteomes" id="UP000494165"/>
    </source>
</evidence>
<evidence type="ECO:0000256" key="4">
    <source>
        <dbReference type="ARBA" id="ARBA00025764"/>
    </source>
</evidence>
<feature type="short sequence motif" description="Histidine triad motif" evidence="8 9">
    <location>
        <begin position="133"/>
        <end position="137"/>
    </location>
</feature>
<dbReference type="Gene3D" id="3.30.428.10">
    <property type="entry name" value="HIT-like"/>
    <property type="match status" value="1"/>
</dbReference>
<protein>
    <recommendedName>
        <fullName evidence="5">Adenosine 5'-monophosphoramidase HINT3</fullName>
    </recommendedName>
    <alternativeName>
        <fullName evidence="6">Histidine triad nucleotide-binding protein 3</fullName>
    </alternativeName>
</protein>
<keyword evidence="2" id="KW-0378">Hydrolase</keyword>
<sequence>MEMLRCCDGPNILKTNRKIAVINTPSIIKIATEMAVDRDKCMFCRIYDGKERNDIYFQDEDFVVFEDHKPAAKHHLLIVTKEHIPNAKALTKQQKNIAQRLMELGRQMLLERGGDITDARYGYHWPPFNSINHLHLHAISPASTMTFLNKSIFKESSWWFVSPEYVVDRLSE</sequence>
<dbReference type="OrthoDB" id="1915375at2759"/>
<dbReference type="InterPro" id="IPR036265">
    <property type="entry name" value="HIT-like_sf"/>
</dbReference>
<keyword evidence="1" id="KW-0547">Nucleotide-binding</keyword>
<dbReference type="Proteomes" id="UP000494165">
    <property type="component" value="Unassembled WGS sequence"/>
</dbReference>
<name>A0A8S1BLK9_9INSE</name>
<evidence type="ECO:0000256" key="3">
    <source>
        <dbReference type="ARBA" id="ARBA00024472"/>
    </source>
</evidence>